<dbReference type="Proteomes" id="UP001151760">
    <property type="component" value="Unassembled WGS sequence"/>
</dbReference>
<reference evidence="2" key="2">
    <citation type="submission" date="2022-01" db="EMBL/GenBank/DDBJ databases">
        <authorList>
            <person name="Yamashiro T."/>
            <person name="Shiraishi A."/>
            <person name="Satake H."/>
            <person name="Nakayama K."/>
        </authorList>
    </citation>
    <scope>NUCLEOTIDE SEQUENCE</scope>
</reference>
<sequence length="282" mass="33099">MVDKATNDNMKKNLPKIVVEGISLEREKVKADIASTVAEAVKKEHERKRAEISTQVSNDVANNVPPQVDSFLQNYMNNHILYVHLTESVSSTISNLQQLYLKMKDDEKTLDVDLPIWLILMYKYEKFVPYVGPCRVDTVHTCDHEDHHDDDARPEGETIDESTPSGLDTQEQLEDFNPWFDDQGIDNDDEIIIDVIRVQYDQCHGKEYMKEILVKRVDGEYAEFTESDYKYLHKNDIKDMYQMCMEGKHKYREIGLLKSLNVDLYFDVSEWLRLNYLENWNF</sequence>
<proteinExistence type="predicted"/>
<evidence type="ECO:0000313" key="3">
    <source>
        <dbReference type="Proteomes" id="UP001151760"/>
    </source>
</evidence>
<protein>
    <submittedName>
        <fullName evidence="2">Uncharacterized protein</fullName>
    </submittedName>
</protein>
<organism evidence="2 3">
    <name type="scientific">Tanacetum coccineum</name>
    <dbReference type="NCBI Taxonomy" id="301880"/>
    <lineage>
        <taxon>Eukaryota</taxon>
        <taxon>Viridiplantae</taxon>
        <taxon>Streptophyta</taxon>
        <taxon>Embryophyta</taxon>
        <taxon>Tracheophyta</taxon>
        <taxon>Spermatophyta</taxon>
        <taxon>Magnoliopsida</taxon>
        <taxon>eudicotyledons</taxon>
        <taxon>Gunneridae</taxon>
        <taxon>Pentapetalae</taxon>
        <taxon>asterids</taxon>
        <taxon>campanulids</taxon>
        <taxon>Asterales</taxon>
        <taxon>Asteraceae</taxon>
        <taxon>Asteroideae</taxon>
        <taxon>Anthemideae</taxon>
        <taxon>Anthemidinae</taxon>
        <taxon>Tanacetum</taxon>
    </lineage>
</organism>
<accession>A0ABQ4WW65</accession>
<feature type="compositionally biased region" description="Basic and acidic residues" evidence="1">
    <location>
        <begin position="145"/>
        <end position="156"/>
    </location>
</feature>
<comment type="caution">
    <text evidence="2">The sequence shown here is derived from an EMBL/GenBank/DDBJ whole genome shotgun (WGS) entry which is preliminary data.</text>
</comment>
<reference evidence="2" key="1">
    <citation type="journal article" date="2022" name="Int. J. Mol. Sci.">
        <title>Draft Genome of Tanacetum Coccineum: Genomic Comparison of Closely Related Tanacetum-Family Plants.</title>
        <authorList>
            <person name="Yamashiro T."/>
            <person name="Shiraishi A."/>
            <person name="Nakayama K."/>
            <person name="Satake H."/>
        </authorList>
    </citation>
    <scope>NUCLEOTIDE SEQUENCE</scope>
</reference>
<dbReference type="EMBL" id="BQNB010008986">
    <property type="protein sequence ID" value="GJS57159.1"/>
    <property type="molecule type" value="Genomic_DNA"/>
</dbReference>
<evidence type="ECO:0000256" key="1">
    <source>
        <dbReference type="SAM" id="MobiDB-lite"/>
    </source>
</evidence>
<gene>
    <name evidence="2" type="ORF">Tco_0651943</name>
</gene>
<name>A0ABQ4WW65_9ASTR</name>
<feature type="region of interest" description="Disordered" evidence="1">
    <location>
        <begin position="145"/>
        <end position="168"/>
    </location>
</feature>
<keyword evidence="3" id="KW-1185">Reference proteome</keyword>
<evidence type="ECO:0000313" key="2">
    <source>
        <dbReference type="EMBL" id="GJS57159.1"/>
    </source>
</evidence>